<dbReference type="Proteomes" id="UP000541444">
    <property type="component" value="Unassembled WGS sequence"/>
</dbReference>
<gene>
    <name evidence="2" type="ORF">GIB67_002114</name>
</gene>
<name>A0A7J7KWH1_9MAGN</name>
<reference evidence="2 3" key="1">
    <citation type="journal article" date="2020" name="IScience">
        <title>Genome Sequencing of the Endangered Kingdonia uniflora (Circaeasteraceae, Ranunculales) Reveals Potential Mechanisms of Evolutionary Specialization.</title>
        <authorList>
            <person name="Sun Y."/>
            <person name="Deng T."/>
            <person name="Zhang A."/>
            <person name="Moore M.J."/>
            <person name="Landis J.B."/>
            <person name="Lin N."/>
            <person name="Zhang H."/>
            <person name="Zhang X."/>
            <person name="Huang J."/>
            <person name="Zhang X."/>
            <person name="Sun H."/>
            <person name="Wang H."/>
        </authorList>
    </citation>
    <scope>NUCLEOTIDE SEQUENCE [LARGE SCALE GENOMIC DNA]</scope>
    <source>
        <strain evidence="2">TB1705</strain>
        <tissue evidence="2">Leaf</tissue>
    </source>
</reference>
<protein>
    <submittedName>
        <fullName evidence="2">Uncharacterized protein</fullName>
    </submittedName>
</protein>
<comment type="caution">
    <text evidence="2">The sequence shown here is derived from an EMBL/GenBank/DDBJ whole genome shotgun (WGS) entry which is preliminary data.</text>
</comment>
<organism evidence="2 3">
    <name type="scientific">Kingdonia uniflora</name>
    <dbReference type="NCBI Taxonomy" id="39325"/>
    <lineage>
        <taxon>Eukaryota</taxon>
        <taxon>Viridiplantae</taxon>
        <taxon>Streptophyta</taxon>
        <taxon>Embryophyta</taxon>
        <taxon>Tracheophyta</taxon>
        <taxon>Spermatophyta</taxon>
        <taxon>Magnoliopsida</taxon>
        <taxon>Ranunculales</taxon>
        <taxon>Circaeasteraceae</taxon>
        <taxon>Kingdonia</taxon>
    </lineage>
</organism>
<dbReference type="EMBL" id="JACGCM010002827">
    <property type="protein sequence ID" value="KAF6134713.1"/>
    <property type="molecule type" value="Genomic_DNA"/>
</dbReference>
<evidence type="ECO:0000313" key="3">
    <source>
        <dbReference type="Proteomes" id="UP000541444"/>
    </source>
</evidence>
<accession>A0A7J7KWH1</accession>
<keyword evidence="3" id="KW-1185">Reference proteome</keyword>
<evidence type="ECO:0000313" key="2">
    <source>
        <dbReference type="EMBL" id="KAF6134713.1"/>
    </source>
</evidence>
<dbReference type="AlphaFoldDB" id="A0A7J7KWH1"/>
<proteinExistence type="predicted"/>
<evidence type="ECO:0000256" key="1">
    <source>
        <dbReference type="SAM" id="MobiDB-lite"/>
    </source>
</evidence>
<feature type="region of interest" description="Disordered" evidence="1">
    <location>
        <begin position="197"/>
        <end position="225"/>
    </location>
</feature>
<sequence>MRLHGTFTTVFKVWKDIATLLAVRDAVYWFYEYCGVGHPIVKEEVKYPSYPRLRAWERGNRRKTNDQAANLFIIGRYHIDHRTVETITWELWFDSAVSKTEDVLNAKLLSHKRIPLQVPSENCEYYLGDRCWRKVIGEVCIPLDPPYSMSPYISPEPLHKMRQARFDEVEQFVVGEDLQLRRGSDVWVLPLPLGGGARMRQRGSGPRTREGSTSRKGQGTGDDSE</sequence>